<accession>A0A0R0J4Q9</accession>
<keyword evidence="3" id="KW-1185">Reference proteome</keyword>
<protein>
    <recommendedName>
        <fullName evidence="4">HAT C-terminal dimerisation domain-containing protein</fullName>
    </recommendedName>
</protein>
<dbReference type="OMA" id="EINEWLM"/>
<dbReference type="EMBL" id="CM000840">
    <property type="protein sequence ID" value="KRH49478.1"/>
    <property type="molecule type" value="Genomic_DNA"/>
</dbReference>
<proteinExistence type="predicted"/>
<sequence>MLRRAEEDINNYRTNKWHQQRSRLKHQKLQDLVFVKYNWTLKDHYEIRDMIDPIVLDDIINDCNVRLIGEMGENGEHTENELVFDGDNLT</sequence>
<dbReference type="Proteomes" id="UP000008827">
    <property type="component" value="Chromosome 7"/>
</dbReference>
<reference evidence="1 2" key="1">
    <citation type="journal article" date="2010" name="Nature">
        <title>Genome sequence of the palaeopolyploid soybean.</title>
        <authorList>
            <person name="Schmutz J."/>
            <person name="Cannon S.B."/>
            <person name="Schlueter J."/>
            <person name="Ma J."/>
            <person name="Mitros T."/>
            <person name="Nelson W."/>
            <person name="Hyten D.L."/>
            <person name="Song Q."/>
            <person name="Thelen J.J."/>
            <person name="Cheng J."/>
            <person name="Xu D."/>
            <person name="Hellsten U."/>
            <person name="May G.D."/>
            <person name="Yu Y."/>
            <person name="Sakurai T."/>
            <person name="Umezawa T."/>
            <person name="Bhattacharyya M.K."/>
            <person name="Sandhu D."/>
            <person name="Valliyodan B."/>
            <person name="Lindquist E."/>
            <person name="Peto M."/>
            <person name="Grant D."/>
            <person name="Shu S."/>
            <person name="Goodstein D."/>
            <person name="Barry K."/>
            <person name="Futrell-Griggs M."/>
            <person name="Abernathy B."/>
            <person name="Du J."/>
            <person name="Tian Z."/>
            <person name="Zhu L."/>
            <person name="Gill N."/>
            <person name="Joshi T."/>
            <person name="Libault M."/>
            <person name="Sethuraman A."/>
            <person name="Zhang X.-C."/>
            <person name="Shinozaki K."/>
            <person name="Nguyen H.T."/>
            <person name="Wing R.A."/>
            <person name="Cregan P."/>
            <person name="Specht J."/>
            <person name="Grimwood J."/>
            <person name="Rokhsar D."/>
            <person name="Stacey G."/>
            <person name="Shoemaker R.C."/>
            <person name="Jackson S.A."/>
        </authorList>
    </citation>
    <scope>NUCLEOTIDE SEQUENCE</scope>
    <source>
        <strain evidence="2">cv. Williams 82</strain>
        <tissue evidence="1">Callus</tissue>
    </source>
</reference>
<evidence type="ECO:0000313" key="2">
    <source>
        <dbReference type="EnsemblPlants" id="KRH49478"/>
    </source>
</evidence>
<evidence type="ECO:0000313" key="1">
    <source>
        <dbReference type="EMBL" id="KRH49478.1"/>
    </source>
</evidence>
<name>A0A0R0J4Q9_SOYBN</name>
<evidence type="ECO:0008006" key="4">
    <source>
        <dbReference type="Google" id="ProtNLM"/>
    </source>
</evidence>
<gene>
    <name evidence="1" type="ORF">GLYMA_07G157500</name>
</gene>
<dbReference type="Gramene" id="KRH49478">
    <property type="protein sequence ID" value="KRH49478"/>
    <property type="gene ID" value="GLYMA_07G157500"/>
</dbReference>
<reference evidence="2" key="2">
    <citation type="submission" date="2018-02" db="UniProtKB">
        <authorList>
            <consortium name="EnsemblPlants"/>
        </authorList>
    </citation>
    <scope>IDENTIFICATION</scope>
    <source>
        <strain evidence="2">Williams 82</strain>
    </source>
</reference>
<dbReference type="EnsemblPlants" id="KRH49478">
    <property type="protein sequence ID" value="KRH49478"/>
    <property type="gene ID" value="GLYMA_07G157500"/>
</dbReference>
<reference evidence="1" key="3">
    <citation type="submission" date="2018-07" db="EMBL/GenBank/DDBJ databases">
        <title>WGS assembly of Glycine max.</title>
        <authorList>
            <person name="Schmutz J."/>
            <person name="Cannon S."/>
            <person name="Schlueter J."/>
            <person name="Ma J."/>
            <person name="Mitros T."/>
            <person name="Nelson W."/>
            <person name="Hyten D."/>
            <person name="Song Q."/>
            <person name="Thelen J."/>
            <person name="Cheng J."/>
            <person name="Xu D."/>
            <person name="Hellsten U."/>
            <person name="May G."/>
            <person name="Yu Y."/>
            <person name="Sakurai T."/>
            <person name="Umezawa T."/>
            <person name="Bhattacharyya M."/>
            <person name="Sandhu D."/>
            <person name="Valliyodan B."/>
            <person name="Lindquist E."/>
            <person name="Peto M."/>
            <person name="Grant D."/>
            <person name="Shu S."/>
            <person name="Goodstein D."/>
            <person name="Barry K."/>
            <person name="Futrell-Griggs M."/>
            <person name="Abernathy B."/>
            <person name="Du J."/>
            <person name="Tian Z."/>
            <person name="Zhu L."/>
            <person name="Gill N."/>
            <person name="Joshi T."/>
            <person name="Libault M."/>
            <person name="Sethuraman A."/>
            <person name="Zhang X."/>
            <person name="Shinozaki K."/>
            <person name="Nguyen H."/>
            <person name="Wing R."/>
            <person name="Cregan P."/>
            <person name="Specht J."/>
            <person name="Grimwood J."/>
            <person name="Rokhsar D."/>
            <person name="Stacey G."/>
            <person name="Shoemaker R."/>
            <person name="Jackson S."/>
        </authorList>
    </citation>
    <scope>NUCLEOTIDE SEQUENCE</scope>
    <source>
        <tissue evidence="1">Callus</tissue>
    </source>
</reference>
<dbReference type="InParanoid" id="A0A0R0J4Q9"/>
<organism evidence="1">
    <name type="scientific">Glycine max</name>
    <name type="common">Soybean</name>
    <name type="synonym">Glycine hispida</name>
    <dbReference type="NCBI Taxonomy" id="3847"/>
    <lineage>
        <taxon>Eukaryota</taxon>
        <taxon>Viridiplantae</taxon>
        <taxon>Streptophyta</taxon>
        <taxon>Embryophyta</taxon>
        <taxon>Tracheophyta</taxon>
        <taxon>Spermatophyta</taxon>
        <taxon>Magnoliopsida</taxon>
        <taxon>eudicotyledons</taxon>
        <taxon>Gunneridae</taxon>
        <taxon>Pentapetalae</taxon>
        <taxon>rosids</taxon>
        <taxon>fabids</taxon>
        <taxon>Fabales</taxon>
        <taxon>Fabaceae</taxon>
        <taxon>Papilionoideae</taxon>
        <taxon>50 kb inversion clade</taxon>
        <taxon>NPAAA clade</taxon>
        <taxon>indigoferoid/millettioid clade</taxon>
        <taxon>Phaseoleae</taxon>
        <taxon>Glycine</taxon>
        <taxon>Glycine subgen. Soja</taxon>
    </lineage>
</organism>
<evidence type="ECO:0000313" key="3">
    <source>
        <dbReference type="Proteomes" id="UP000008827"/>
    </source>
</evidence>
<dbReference type="AlphaFoldDB" id="A0A0R0J4Q9"/>